<keyword evidence="4" id="KW-1185">Reference proteome</keyword>
<gene>
    <name evidence="3" type="ORF">K444DRAFT_614704</name>
</gene>
<keyword evidence="2" id="KW-0732">Signal</keyword>
<dbReference type="OrthoDB" id="5405107at2759"/>
<accession>A0A2J6T407</accession>
<reference evidence="3 4" key="1">
    <citation type="submission" date="2016-04" db="EMBL/GenBank/DDBJ databases">
        <title>A degradative enzymes factory behind the ericoid mycorrhizal symbiosis.</title>
        <authorList>
            <consortium name="DOE Joint Genome Institute"/>
            <person name="Martino E."/>
            <person name="Morin E."/>
            <person name="Grelet G."/>
            <person name="Kuo A."/>
            <person name="Kohler A."/>
            <person name="Daghino S."/>
            <person name="Barry K."/>
            <person name="Choi C."/>
            <person name="Cichocki N."/>
            <person name="Clum A."/>
            <person name="Copeland A."/>
            <person name="Hainaut M."/>
            <person name="Haridas S."/>
            <person name="Labutti K."/>
            <person name="Lindquist E."/>
            <person name="Lipzen A."/>
            <person name="Khouja H.-R."/>
            <person name="Murat C."/>
            <person name="Ohm R."/>
            <person name="Olson A."/>
            <person name="Spatafora J."/>
            <person name="Veneault-Fourrey C."/>
            <person name="Henrissat B."/>
            <person name="Grigoriev I."/>
            <person name="Martin F."/>
            <person name="Perotto S."/>
        </authorList>
    </citation>
    <scope>NUCLEOTIDE SEQUENCE [LARGE SCALE GENOMIC DNA]</scope>
    <source>
        <strain evidence="3 4">E</strain>
    </source>
</reference>
<dbReference type="EMBL" id="KZ613843">
    <property type="protein sequence ID" value="PMD57747.1"/>
    <property type="molecule type" value="Genomic_DNA"/>
</dbReference>
<keyword evidence="1" id="KW-0472">Membrane</keyword>
<feature type="signal peptide" evidence="2">
    <location>
        <begin position="1"/>
        <end position="17"/>
    </location>
</feature>
<dbReference type="InParanoid" id="A0A2J6T407"/>
<dbReference type="GeneID" id="36588657"/>
<evidence type="ECO:0000256" key="2">
    <source>
        <dbReference type="SAM" id="SignalP"/>
    </source>
</evidence>
<proteinExistence type="predicted"/>
<evidence type="ECO:0000313" key="4">
    <source>
        <dbReference type="Proteomes" id="UP000235371"/>
    </source>
</evidence>
<feature type="transmembrane region" description="Helical" evidence="1">
    <location>
        <begin position="60"/>
        <end position="79"/>
    </location>
</feature>
<organism evidence="3 4">
    <name type="scientific">Hyaloscypha bicolor E</name>
    <dbReference type="NCBI Taxonomy" id="1095630"/>
    <lineage>
        <taxon>Eukaryota</taxon>
        <taxon>Fungi</taxon>
        <taxon>Dikarya</taxon>
        <taxon>Ascomycota</taxon>
        <taxon>Pezizomycotina</taxon>
        <taxon>Leotiomycetes</taxon>
        <taxon>Helotiales</taxon>
        <taxon>Hyaloscyphaceae</taxon>
        <taxon>Hyaloscypha</taxon>
        <taxon>Hyaloscypha bicolor</taxon>
    </lineage>
</organism>
<sequence>MATALLSILHALQASFSAYTLYLSSISIRNLQKYEETSKKAAKYSSIAEQQLHKTRTTQASGALSALFSFLCSTTLALYPIFSSRVGIIGAVLVAGANVAALEMARQHVGAFWKGKAKVPLPGVGEYNDAISKTQEVKLNMVYLVASWTAVGVVSLVL</sequence>
<keyword evidence="1" id="KW-0812">Transmembrane</keyword>
<feature type="transmembrane region" description="Helical" evidence="1">
    <location>
        <begin position="86"/>
        <end position="105"/>
    </location>
</feature>
<evidence type="ECO:0008006" key="5">
    <source>
        <dbReference type="Google" id="ProtNLM"/>
    </source>
</evidence>
<dbReference type="RefSeq" id="XP_024734651.1">
    <property type="nucleotide sequence ID" value="XM_024880580.1"/>
</dbReference>
<evidence type="ECO:0000256" key="1">
    <source>
        <dbReference type="SAM" id="Phobius"/>
    </source>
</evidence>
<name>A0A2J6T407_9HELO</name>
<keyword evidence="1" id="KW-1133">Transmembrane helix</keyword>
<dbReference type="AlphaFoldDB" id="A0A2J6T407"/>
<evidence type="ECO:0000313" key="3">
    <source>
        <dbReference type="EMBL" id="PMD57747.1"/>
    </source>
</evidence>
<dbReference type="Proteomes" id="UP000235371">
    <property type="component" value="Unassembled WGS sequence"/>
</dbReference>
<protein>
    <recommendedName>
        <fullName evidence="5">DUF1772-domain-containing protein</fullName>
    </recommendedName>
</protein>
<feature type="chain" id="PRO_5014435750" description="DUF1772-domain-containing protein" evidence="2">
    <location>
        <begin position="18"/>
        <end position="158"/>
    </location>
</feature>